<organism evidence="1 2">
    <name type="scientific">Senna tora</name>
    <dbReference type="NCBI Taxonomy" id="362788"/>
    <lineage>
        <taxon>Eukaryota</taxon>
        <taxon>Viridiplantae</taxon>
        <taxon>Streptophyta</taxon>
        <taxon>Embryophyta</taxon>
        <taxon>Tracheophyta</taxon>
        <taxon>Spermatophyta</taxon>
        <taxon>Magnoliopsida</taxon>
        <taxon>eudicotyledons</taxon>
        <taxon>Gunneridae</taxon>
        <taxon>Pentapetalae</taxon>
        <taxon>rosids</taxon>
        <taxon>fabids</taxon>
        <taxon>Fabales</taxon>
        <taxon>Fabaceae</taxon>
        <taxon>Caesalpinioideae</taxon>
        <taxon>Cassia clade</taxon>
        <taxon>Senna</taxon>
    </lineage>
</organism>
<accession>A0A834WAL7</accession>
<proteinExistence type="predicted"/>
<sequence>MWETRKQSCFHISKRAEKPERPKRFHNLRKQPCFNRHFNRHIVEGFRRILPAPFLSLELIVVERYDVLNSRCLSTYQQESGRLRDTTYDQLRGNLMAYESTILKDDQQELRKEESVALKMGTINEEDKSSIDPDEDKEMAILTRKLYNF</sequence>
<comment type="caution">
    <text evidence="1">The sequence shown here is derived from an EMBL/GenBank/DDBJ whole genome shotgun (WGS) entry which is preliminary data.</text>
</comment>
<protein>
    <submittedName>
        <fullName evidence="1">Uncharacterized protein</fullName>
    </submittedName>
</protein>
<dbReference type="AlphaFoldDB" id="A0A834WAL7"/>
<keyword evidence="2" id="KW-1185">Reference proteome</keyword>
<name>A0A834WAL7_9FABA</name>
<dbReference type="EMBL" id="JAAIUW010000010">
    <property type="protein sequence ID" value="KAF7811971.1"/>
    <property type="molecule type" value="Genomic_DNA"/>
</dbReference>
<reference evidence="1" key="1">
    <citation type="submission" date="2020-09" db="EMBL/GenBank/DDBJ databases">
        <title>Genome-Enabled Discovery of Anthraquinone Biosynthesis in Senna tora.</title>
        <authorList>
            <person name="Kang S.-H."/>
            <person name="Pandey R.P."/>
            <person name="Lee C.-M."/>
            <person name="Sim J.-S."/>
            <person name="Jeong J.-T."/>
            <person name="Choi B.-S."/>
            <person name="Jung M."/>
            <person name="Ginzburg D."/>
            <person name="Zhao K."/>
            <person name="Won S.Y."/>
            <person name="Oh T.-J."/>
            <person name="Yu Y."/>
            <person name="Kim N.-H."/>
            <person name="Lee O.R."/>
            <person name="Lee T.-H."/>
            <person name="Bashyal P."/>
            <person name="Kim T.-S."/>
            <person name="Lee W.-H."/>
            <person name="Kawkins C."/>
            <person name="Kim C.-K."/>
            <person name="Kim J.S."/>
            <person name="Ahn B.O."/>
            <person name="Rhee S.Y."/>
            <person name="Sohng J.K."/>
        </authorList>
    </citation>
    <scope>NUCLEOTIDE SEQUENCE</scope>
    <source>
        <tissue evidence="1">Leaf</tissue>
    </source>
</reference>
<dbReference type="Proteomes" id="UP000634136">
    <property type="component" value="Unassembled WGS sequence"/>
</dbReference>
<evidence type="ECO:0000313" key="2">
    <source>
        <dbReference type="Proteomes" id="UP000634136"/>
    </source>
</evidence>
<evidence type="ECO:0000313" key="1">
    <source>
        <dbReference type="EMBL" id="KAF7811971.1"/>
    </source>
</evidence>
<gene>
    <name evidence="1" type="ORF">G2W53_032947</name>
</gene>